<keyword evidence="10" id="KW-1185">Reference proteome</keyword>
<feature type="region of interest" description="Disordered" evidence="8">
    <location>
        <begin position="146"/>
        <end position="166"/>
    </location>
</feature>
<dbReference type="GO" id="GO:0003735">
    <property type="term" value="F:structural constituent of ribosome"/>
    <property type="evidence" value="ECO:0007669"/>
    <property type="project" value="InterPro"/>
</dbReference>
<gene>
    <name evidence="9" type="primary">MRPL4</name>
</gene>
<dbReference type="GO" id="GO:0006412">
    <property type="term" value="P:translation"/>
    <property type="evidence" value="ECO:0007669"/>
    <property type="project" value="InterPro"/>
</dbReference>
<dbReference type="GO" id="GO:1990904">
    <property type="term" value="C:ribonucleoprotein complex"/>
    <property type="evidence" value="ECO:0007669"/>
    <property type="project" value="UniProtKB-KW"/>
</dbReference>
<evidence type="ECO:0000256" key="8">
    <source>
        <dbReference type="SAM" id="MobiDB-lite"/>
    </source>
</evidence>
<evidence type="ECO:0000313" key="10">
    <source>
        <dbReference type="Proteomes" id="UP000694520"/>
    </source>
</evidence>
<reference evidence="9" key="2">
    <citation type="submission" date="2025-08" db="UniProtKB">
        <authorList>
            <consortium name="Ensembl"/>
        </authorList>
    </citation>
    <scope>IDENTIFICATION</scope>
</reference>
<dbReference type="InterPro" id="IPR002136">
    <property type="entry name" value="Ribosomal_uL4"/>
</dbReference>
<dbReference type="GeneTree" id="ENSGT00390000014512"/>
<keyword evidence="5" id="KW-0687">Ribonucleoprotein</keyword>
<comment type="similarity">
    <text evidence="2">Belongs to the universal ribosomal protein uL4 family.</text>
</comment>
<dbReference type="SUPFAM" id="SSF52166">
    <property type="entry name" value="Ribosomal protein L4"/>
    <property type="match status" value="1"/>
</dbReference>
<dbReference type="InterPro" id="IPR013005">
    <property type="entry name" value="Ribosomal_uL4-like"/>
</dbReference>
<keyword evidence="4" id="KW-0496">Mitochondrion</keyword>
<comment type="subcellular location">
    <subcellularLocation>
        <location evidence="1">Mitochondrion</location>
    </subcellularLocation>
</comment>
<sequence length="321" mass="35918">MQQLVRAGARAWLRPRGCRGLSALTEEAVQSAEKPEPLANAGEVAWSPQEGWRLGTLTLTPDFPIIPGPQAPVLRRCELPVPLHRRPVQAWVESLRGYEQERVGLTELHPDVFSTAPRLDILHQVAIWQKNFKRISYAKTKTRAEVRGGGRKPWQQKGSGRARHGSIRSPIWRGGGVAHGPRGPTSYYYMLPMKVRVQGLKVALTVKLAQDDLHIVDSLELPTTDPQYLTELARCRRWGDSVLFVDLEHEDMPQNVVAATSGLKTFNLIPAIGEQRASGQFTSCIFDSVMEWPWAVTALPNTTPSWPSPAWENDVFLKETL</sequence>
<dbReference type="FunFam" id="3.40.1370.10:FF:000005">
    <property type="entry name" value="39S ribosomal protein L4, mitochondrial"/>
    <property type="match status" value="1"/>
</dbReference>
<dbReference type="GO" id="GO:0005743">
    <property type="term" value="C:mitochondrial inner membrane"/>
    <property type="evidence" value="ECO:0007669"/>
    <property type="project" value="UniProtKB-ARBA"/>
</dbReference>
<evidence type="ECO:0000256" key="4">
    <source>
        <dbReference type="ARBA" id="ARBA00023128"/>
    </source>
</evidence>
<dbReference type="PANTHER" id="PTHR10746">
    <property type="entry name" value="50S RIBOSOMAL PROTEIN L4"/>
    <property type="match status" value="1"/>
</dbReference>
<evidence type="ECO:0000256" key="5">
    <source>
        <dbReference type="ARBA" id="ARBA00023274"/>
    </source>
</evidence>
<protein>
    <recommendedName>
        <fullName evidence="6">Large ribosomal subunit protein uL4m</fullName>
    </recommendedName>
    <alternativeName>
        <fullName evidence="7">39S ribosomal protein L4, mitochondrial</fullName>
    </alternativeName>
</protein>
<dbReference type="NCBIfam" id="TIGR03953">
    <property type="entry name" value="rplD_bact"/>
    <property type="match status" value="1"/>
</dbReference>
<dbReference type="Ensembl" id="ENSBGRT00000004766.1">
    <property type="protein sequence ID" value="ENSBGRP00000004161.1"/>
    <property type="gene ID" value="ENSBGRG00000002458.1"/>
</dbReference>
<evidence type="ECO:0000256" key="3">
    <source>
        <dbReference type="ARBA" id="ARBA00022980"/>
    </source>
</evidence>
<name>A0A8B9WFY2_BOSMU</name>
<dbReference type="Pfam" id="PF00573">
    <property type="entry name" value="Ribosomal_L4"/>
    <property type="match status" value="1"/>
</dbReference>
<dbReference type="InterPro" id="IPR023574">
    <property type="entry name" value="Ribosomal_uL4_dom_sf"/>
</dbReference>
<dbReference type="Proteomes" id="UP000694520">
    <property type="component" value="Chromosome 8"/>
</dbReference>
<dbReference type="PANTHER" id="PTHR10746:SF6">
    <property type="entry name" value="LARGE RIBOSOMAL SUBUNIT PROTEIN UL4M"/>
    <property type="match status" value="1"/>
</dbReference>
<reference evidence="9" key="3">
    <citation type="submission" date="2025-09" db="UniProtKB">
        <authorList>
            <consortium name="Ensembl"/>
        </authorList>
    </citation>
    <scope>IDENTIFICATION</scope>
</reference>
<keyword evidence="3" id="KW-0689">Ribosomal protein</keyword>
<organism evidence="9 10">
    <name type="scientific">Bos mutus grunniens</name>
    <name type="common">Wild yak</name>
    <name type="synonym">Bos grunniens</name>
    <dbReference type="NCBI Taxonomy" id="30521"/>
    <lineage>
        <taxon>Eukaryota</taxon>
        <taxon>Metazoa</taxon>
        <taxon>Chordata</taxon>
        <taxon>Craniata</taxon>
        <taxon>Vertebrata</taxon>
        <taxon>Euteleostomi</taxon>
        <taxon>Mammalia</taxon>
        <taxon>Eutheria</taxon>
        <taxon>Laurasiatheria</taxon>
        <taxon>Artiodactyla</taxon>
        <taxon>Ruminantia</taxon>
        <taxon>Pecora</taxon>
        <taxon>Bovidae</taxon>
        <taxon>Bovinae</taxon>
        <taxon>Bos</taxon>
    </lineage>
</organism>
<evidence type="ECO:0000256" key="7">
    <source>
        <dbReference type="ARBA" id="ARBA00082711"/>
    </source>
</evidence>
<evidence type="ECO:0000256" key="1">
    <source>
        <dbReference type="ARBA" id="ARBA00004173"/>
    </source>
</evidence>
<reference evidence="9" key="1">
    <citation type="submission" date="2019-05" db="EMBL/GenBank/DDBJ databases">
        <authorList>
            <person name="Zhang S."/>
            <person name="Liu J."/>
        </authorList>
    </citation>
    <scope>NUCLEOTIDE SEQUENCE [LARGE SCALE GENOMIC DNA]</scope>
</reference>
<evidence type="ECO:0000256" key="6">
    <source>
        <dbReference type="ARBA" id="ARBA00040565"/>
    </source>
</evidence>
<dbReference type="Gene3D" id="3.40.1370.10">
    <property type="match status" value="1"/>
</dbReference>
<accession>A0A8B9WFY2</accession>
<dbReference type="GO" id="GO:0005840">
    <property type="term" value="C:ribosome"/>
    <property type="evidence" value="ECO:0007669"/>
    <property type="project" value="UniProtKB-KW"/>
</dbReference>
<evidence type="ECO:0000313" key="9">
    <source>
        <dbReference type="Ensembl" id="ENSBGRP00000004161.1"/>
    </source>
</evidence>
<proteinExistence type="inferred from homology"/>
<evidence type="ECO:0000256" key="2">
    <source>
        <dbReference type="ARBA" id="ARBA00010528"/>
    </source>
</evidence>
<dbReference type="AlphaFoldDB" id="A0A8B9WFY2"/>